<name>A0A9N9PCU6_9GLOM</name>
<accession>A0A9N9PCU6</accession>
<keyword evidence="2" id="KW-1185">Reference proteome</keyword>
<organism evidence="1 2">
    <name type="scientific">Cetraspora pellucida</name>
    <dbReference type="NCBI Taxonomy" id="1433469"/>
    <lineage>
        <taxon>Eukaryota</taxon>
        <taxon>Fungi</taxon>
        <taxon>Fungi incertae sedis</taxon>
        <taxon>Mucoromycota</taxon>
        <taxon>Glomeromycotina</taxon>
        <taxon>Glomeromycetes</taxon>
        <taxon>Diversisporales</taxon>
        <taxon>Gigasporaceae</taxon>
        <taxon>Cetraspora</taxon>
    </lineage>
</organism>
<feature type="non-terminal residue" evidence="1">
    <location>
        <position position="85"/>
    </location>
</feature>
<comment type="caution">
    <text evidence="1">The sequence shown here is derived from an EMBL/GenBank/DDBJ whole genome shotgun (WGS) entry which is preliminary data.</text>
</comment>
<sequence length="85" mass="9813">NMKRQQNSYMVKEKSKVIELAHRTSNKFAAYHYSLDLTMIMELLKDGFAVNHSSIKTKMVEIMRSSARLAQDKAEKLAIANFKFS</sequence>
<reference evidence="1" key="1">
    <citation type="submission" date="2021-06" db="EMBL/GenBank/DDBJ databases">
        <authorList>
            <person name="Kallberg Y."/>
            <person name="Tangrot J."/>
            <person name="Rosling A."/>
        </authorList>
    </citation>
    <scope>NUCLEOTIDE SEQUENCE</scope>
    <source>
        <strain evidence="1">FL966</strain>
    </source>
</reference>
<dbReference type="AlphaFoldDB" id="A0A9N9PCU6"/>
<dbReference type="EMBL" id="CAJVQA010065291">
    <property type="protein sequence ID" value="CAG8831042.1"/>
    <property type="molecule type" value="Genomic_DNA"/>
</dbReference>
<evidence type="ECO:0000313" key="1">
    <source>
        <dbReference type="EMBL" id="CAG8831042.1"/>
    </source>
</evidence>
<evidence type="ECO:0000313" key="2">
    <source>
        <dbReference type="Proteomes" id="UP000789759"/>
    </source>
</evidence>
<dbReference type="OrthoDB" id="2351259at2759"/>
<dbReference type="Proteomes" id="UP000789759">
    <property type="component" value="Unassembled WGS sequence"/>
</dbReference>
<gene>
    <name evidence="1" type="ORF">CPELLU_LOCUS20682</name>
</gene>
<protein>
    <submittedName>
        <fullName evidence="1">24674_t:CDS:1</fullName>
    </submittedName>
</protein>
<proteinExistence type="predicted"/>